<dbReference type="PANTHER" id="PTHR43713:SF3">
    <property type="entry name" value="GLUTAMATE-1-SEMIALDEHYDE 2,1-AMINOMUTASE 1, CHLOROPLASTIC-RELATED"/>
    <property type="match status" value="1"/>
</dbReference>
<dbReference type="InterPro" id="IPR015422">
    <property type="entry name" value="PyrdxlP-dep_Trfase_small"/>
</dbReference>
<dbReference type="RefSeq" id="WP_004783740.1">
    <property type="nucleotide sequence ID" value="NZ_SORO01000001.1"/>
</dbReference>
<keyword evidence="4" id="KW-1185">Reference proteome</keyword>
<evidence type="ECO:0000256" key="1">
    <source>
        <dbReference type="ARBA" id="ARBA00001933"/>
    </source>
</evidence>
<dbReference type="PANTHER" id="PTHR43713">
    <property type="entry name" value="GLUTAMATE-1-SEMIALDEHYDE 2,1-AMINOMUTASE"/>
    <property type="match status" value="1"/>
</dbReference>
<comment type="caution">
    <text evidence="3">The sequence shown here is derived from an EMBL/GenBank/DDBJ whole genome shotgun (WGS) entry which is preliminary data.</text>
</comment>
<dbReference type="Proteomes" id="UP000294684">
    <property type="component" value="Unassembled WGS sequence"/>
</dbReference>
<dbReference type="STRING" id="1193051.LEP1GSC017_3836"/>
<dbReference type="InterPro" id="IPR015421">
    <property type="entry name" value="PyrdxlP-dep_Trfase_major"/>
</dbReference>
<dbReference type="EMBL" id="SORO01000001">
    <property type="protein sequence ID" value="TDY71177.1"/>
    <property type="molecule type" value="Genomic_DNA"/>
</dbReference>
<gene>
    <name evidence="3" type="ORF">CLV96_0132</name>
</gene>
<protein>
    <submittedName>
        <fullName evidence="3">Glutamate-1-semialdehyde 2,1-aminomutase</fullName>
    </submittedName>
</protein>
<dbReference type="InterPro" id="IPR015424">
    <property type="entry name" value="PyrdxlP-dep_Trfase"/>
</dbReference>
<dbReference type="GeneID" id="79825490"/>
<dbReference type="CDD" id="cd02518">
    <property type="entry name" value="GT2_SpsF"/>
    <property type="match status" value="1"/>
</dbReference>
<dbReference type="Gene3D" id="3.90.550.10">
    <property type="entry name" value="Spore Coat Polysaccharide Biosynthesis Protein SpsA, Chain A"/>
    <property type="match status" value="1"/>
</dbReference>
<dbReference type="OrthoDB" id="9815559at2"/>
<evidence type="ECO:0000313" key="3">
    <source>
        <dbReference type="EMBL" id="TDY71177.1"/>
    </source>
</evidence>
<evidence type="ECO:0000313" key="4">
    <source>
        <dbReference type="Proteomes" id="UP000294684"/>
    </source>
</evidence>
<keyword evidence="2" id="KW-0663">Pyridoxal phosphate</keyword>
<dbReference type="Gene3D" id="3.90.1150.10">
    <property type="entry name" value="Aspartate Aminotransferase, domain 1"/>
    <property type="match status" value="1"/>
</dbReference>
<organism evidence="3 4">
    <name type="scientific">Leptospira meyeri</name>
    <dbReference type="NCBI Taxonomy" id="29508"/>
    <lineage>
        <taxon>Bacteria</taxon>
        <taxon>Pseudomonadati</taxon>
        <taxon>Spirochaetota</taxon>
        <taxon>Spirochaetia</taxon>
        <taxon>Leptospirales</taxon>
        <taxon>Leptospiraceae</taxon>
        <taxon>Leptospira</taxon>
    </lineage>
</organism>
<dbReference type="Pfam" id="PF00202">
    <property type="entry name" value="Aminotran_3"/>
    <property type="match status" value="1"/>
</dbReference>
<dbReference type="GO" id="GO:0008483">
    <property type="term" value="F:transaminase activity"/>
    <property type="evidence" value="ECO:0007669"/>
    <property type="project" value="InterPro"/>
</dbReference>
<dbReference type="Pfam" id="PF02348">
    <property type="entry name" value="CTP_transf_3"/>
    <property type="match status" value="1"/>
</dbReference>
<evidence type="ECO:0000256" key="2">
    <source>
        <dbReference type="ARBA" id="ARBA00022898"/>
    </source>
</evidence>
<dbReference type="InterPro" id="IPR005814">
    <property type="entry name" value="Aminotrans_3"/>
</dbReference>
<accession>A0A4R8MTT7</accession>
<proteinExistence type="predicted"/>
<dbReference type="SUPFAM" id="SSF53383">
    <property type="entry name" value="PLP-dependent transferases"/>
    <property type="match status" value="1"/>
</dbReference>
<reference evidence="3 4" key="1">
    <citation type="submission" date="2019-03" db="EMBL/GenBank/DDBJ databases">
        <title>Genomic Encyclopedia of Archaeal and Bacterial Type Strains, Phase II (KMG-II): from individual species to whole genera.</title>
        <authorList>
            <person name="Goeker M."/>
        </authorList>
    </citation>
    <scope>NUCLEOTIDE SEQUENCE [LARGE SCALE GENOMIC DNA]</scope>
    <source>
        <strain evidence="3 4">DSM 21537</strain>
    </source>
</reference>
<name>A0A4R8MTT7_LEPME</name>
<dbReference type="SUPFAM" id="SSF53448">
    <property type="entry name" value="Nucleotide-diphospho-sugar transferases"/>
    <property type="match status" value="1"/>
</dbReference>
<dbReference type="GO" id="GO:0030170">
    <property type="term" value="F:pyridoxal phosphate binding"/>
    <property type="evidence" value="ECO:0007669"/>
    <property type="project" value="InterPro"/>
</dbReference>
<sequence>MKVIAIIQARLGSTRLPNKVMKEVNGKPLIEILLSRLSKSKIINQIILATSTKKENDPLQNLVEKLGYTVYRGSEQNVLERYYFAAKEAGADVVIRITGDCPLIDPNVVDEVISEFLKGGIDYCSNINPPTYPDGLDTEVFSFAALERAYLEATLDREREHVTPYIRESDSFKKSNLVFSEDHSAERWTVDEPADFQLISKILNHFHPNLDFGWLDVLKLKTKYPEIFLMNNKIIRNEGQNMGTGQKLWKRAKHIIPGGNMLLSKRSEMFLPDQWPSYYSKAKGCSVWDLDGKEYIDMSIMGIGTNTLGYGHPEVDEAVKKNIENGNMATFNCPEEVYLAEKLIEIHPWADMVRLARTGGEANAIAIRIARAASGKDKIAICGYHGWHDWYLSANLSEDDGLSGHLLPGLDPKGVPKNLTGTVFPFNYNQFQELETLVNHQDIGVIVMEVSRNHGPEDQFLEKVRKLATDRNIVLVFDECTSGFRQNFGGLHKIYGVEPDIAMFGKAIGNGYAITAVIGRREVMESAQSTFISSTFWTERIGPTAALKTLEVMEREKSWEYITNMGNHIRDRWLALAKKYNVNLSVWGMPALSGFTINSKNSLEYKTLITQEMLKKGYLAANSVYVCMEHKQTVVDGYFETIDPIFKLIEECENGRDVVSLLDGPVCHAGFKRLN</sequence>
<dbReference type="Gene3D" id="3.40.640.10">
    <property type="entry name" value="Type I PLP-dependent aspartate aminotransferase-like (Major domain)"/>
    <property type="match status" value="1"/>
</dbReference>
<comment type="cofactor">
    <cofactor evidence="1">
        <name>pyridoxal 5'-phosphate</name>
        <dbReference type="ChEBI" id="CHEBI:597326"/>
    </cofactor>
</comment>
<dbReference type="AlphaFoldDB" id="A0A4R8MTT7"/>
<dbReference type="InterPro" id="IPR003329">
    <property type="entry name" value="Cytidylyl_trans"/>
</dbReference>
<dbReference type="InterPro" id="IPR029044">
    <property type="entry name" value="Nucleotide-diphossugar_trans"/>
</dbReference>